<dbReference type="EMBL" id="CP030850">
    <property type="protein sequence ID" value="AXE19923.1"/>
    <property type="molecule type" value="Genomic_DNA"/>
</dbReference>
<feature type="domain" description="Putative restriction endonuclease" evidence="1">
    <location>
        <begin position="29"/>
        <end position="197"/>
    </location>
</feature>
<evidence type="ECO:0000313" key="2">
    <source>
        <dbReference type="EMBL" id="AXE19923.1"/>
    </source>
</evidence>
<dbReference type="OrthoDB" id="9799703at2"/>
<name>A0A344TMQ2_9BACT</name>
<dbReference type="AlphaFoldDB" id="A0A344TMQ2"/>
<protein>
    <submittedName>
        <fullName evidence="2">Uma2 family endonuclease</fullName>
    </submittedName>
</protein>
<dbReference type="CDD" id="cd06260">
    <property type="entry name" value="DUF820-like"/>
    <property type="match status" value="1"/>
</dbReference>
<dbReference type="KEGG" id="run:DR864_20310"/>
<dbReference type="RefSeq" id="WP_114068690.1">
    <property type="nucleotide sequence ID" value="NZ_CP030850.1"/>
</dbReference>
<dbReference type="PANTHER" id="PTHR34107:SF7">
    <property type="entry name" value="SLR2092 PROTEIN"/>
    <property type="match status" value="1"/>
</dbReference>
<evidence type="ECO:0000313" key="3">
    <source>
        <dbReference type="Proteomes" id="UP000251993"/>
    </source>
</evidence>
<dbReference type="PANTHER" id="PTHR34107">
    <property type="entry name" value="SLL0198 PROTEIN-RELATED"/>
    <property type="match status" value="1"/>
</dbReference>
<dbReference type="GO" id="GO:0004519">
    <property type="term" value="F:endonuclease activity"/>
    <property type="evidence" value="ECO:0007669"/>
    <property type="project" value="UniProtKB-KW"/>
</dbReference>
<organism evidence="2 3">
    <name type="scientific">Runella rosea</name>
    <dbReference type="NCBI Taxonomy" id="2259595"/>
    <lineage>
        <taxon>Bacteria</taxon>
        <taxon>Pseudomonadati</taxon>
        <taxon>Bacteroidota</taxon>
        <taxon>Cytophagia</taxon>
        <taxon>Cytophagales</taxon>
        <taxon>Spirosomataceae</taxon>
        <taxon>Runella</taxon>
    </lineage>
</organism>
<keyword evidence="2" id="KW-0540">Nuclease</keyword>
<keyword evidence="3" id="KW-1185">Reference proteome</keyword>
<sequence>MTAVLVNEWMNGDTEPFTLELADEMDDKAFYKFCRRNDHLRFERNPDGTILIMPNTGGKTGKRNSEINFELVLWNRQHKKGVVFDSSTAFKLPNFATRSPDAAWISDERWNSLNEDEQERFPPIAPDFVVELMSASDILKKAQEKMHEYIENGVQLAWLIQPSTQTVFIYRIDGTISKVIDFDNKLSGENVLPEFEFLLKLLL</sequence>
<dbReference type="Pfam" id="PF05685">
    <property type="entry name" value="Uma2"/>
    <property type="match status" value="1"/>
</dbReference>
<evidence type="ECO:0000259" key="1">
    <source>
        <dbReference type="Pfam" id="PF05685"/>
    </source>
</evidence>
<keyword evidence="2" id="KW-0255">Endonuclease</keyword>
<dbReference type="InterPro" id="IPR012296">
    <property type="entry name" value="Nuclease_put_TT1808"/>
</dbReference>
<dbReference type="Gene3D" id="3.90.1570.10">
    <property type="entry name" value="tt1808, chain A"/>
    <property type="match status" value="1"/>
</dbReference>
<dbReference type="InterPro" id="IPR011335">
    <property type="entry name" value="Restrct_endonuc-II-like"/>
</dbReference>
<keyword evidence="2" id="KW-0378">Hydrolase</keyword>
<proteinExistence type="predicted"/>
<accession>A0A344TMQ2</accession>
<dbReference type="SUPFAM" id="SSF52980">
    <property type="entry name" value="Restriction endonuclease-like"/>
    <property type="match status" value="1"/>
</dbReference>
<gene>
    <name evidence="2" type="ORF">DR864_20310</name>
</gene>
<reference evidence="2 3" key="1">
    <citation type="submission" date="2018-07" db="EMBL/GenBank/DDBJ databases">
        <title>Genome sequencing of Runella.</title>
        <authorList>
            <person name="Baek M.-G."/>
            <person name="Yi H."/>
        </authorList>
    </citation>
    <scope>NUCLEOTIDE SEQUENCE [LARGE SCALE GENOMIC DNA]</scope>
    <source>
        <strain evidence="2 3">HYN0085</strain>
    </source>
</reference>
<dbReference type="Proteomes" id="UP000251993">
    <property type="component" value="Chromosome"/>
</dbReference>
<dbReference type="InterPro" id="IPR008538">
    <property type="entry name" value="Uma2"/>
</dbReference>